<dbReference type="EMBL" id="JACJPY010000016">
    <property type="protein sequence ID" value="MBD2149962.1"/>
    <property type="molecule type" value="Genomic_DNA"/>
</dbReference>
<gene>
    <name evidence="3" type="ORF">H6F44_07485</name>
</gene>
<dbReference type="RefSeq" id="WP_190350333.1">
    <property type="nucleotide sequence ID" value="NZ_JACJPY010000016.1"/>
</dbReference>
<dbReference type="Pfam" id="PF00293">
    <property type="entry name" value="NUDIX"/>
    <property type="match status" value="1"/>
</dbReference>
<dbReference type="InterPro" id="IPR020084">
    <property type="entry name" value="NUDIX_hydrolase_CS"/>
</dbReference>
<dbReference type="InterPro" id="IPR015797">
    <property type="entry name" value="NUDIX_hydrolase-like_dom_sf"/>
</dbReference>
<dbReference type="Proteomes" id="UP000631421">
    <property type="component" value="Unassembled WGS sequence"/>
</dbReference>
<name>A0A926Z5U0_9CYAN</name>
<sequence length="138" mass="15585">MTSSHKRRRGTAIVETEAGIILAETSKGFLILPGGGAEIGESRFAAAIRELREETGLKATRAIALFDYESSRNYHKVVWIVAEGNPKPMDDAIALHYCQKEQVNDFSDLLSYATSHILNQFWDYRAKNADLFKMLQKY</sequence>
<evidence type="ECO:0000313" key="4">
    <source>
        <dbReference type="Proteomes" id="UP000631421"/>
    </source>
</evidence>
<dbReference type="InterPro" id="IPR000086">
    <property type="entry name" value="NUDIX_hydrolase_dom"/>
</dbReference>
<dbReference type="PROSITE" id="PS51462">
    <property type="entry name" value="NUDIX"/>
    <property type="match status" value="1"/>
</dbReference>
<evidence type="ECO:0000256" key="1">
    <source>
        <dbReference type="ARBA" id="ARBA00022801"/>
    </source>
</evidence>
<protein>
    <submittedName>
        <fullName evidence="3">NUDIX hydrolase</fullName>
    </submittedName>
</protein>
<organism evidence="3 4">
    <name type="scientific">Pseudanabaena cinerea FACHB-1277</name>
    <dbReference type="NCBI Taxonomy" id="2949581"/>
    <lineage>
        <taxon>Bacteria</taxon>
        <taxon>Bacillati</taxon>
        <taxon>Cyanobacteriota</taxon>
        <taxon>Cyanophyceae</taxon>
        <taxon>Pseudanabaenales</taxon>
        <taxon>Pseudanabaenaceae</taxon>
        <taxon>Pseudanabaena</taxon>
        <taxon>Pseudanabaena cinerea</taxon>
    </lineage>
</organism>
<evidence type="ECO:0000259" key="2">
    <source>
        <dbReference type="PROSITE" id="PS51462"/>
    </source>
</evidence>
<dbReference type="PROSITE" id="PS00893">
    <property type="entry name" value="NUDIX_BOX"/>
    <property type="match status" value="1"/>
</dbReference>
<reference evidence="3" key="1">
    <citation type="journal article" date="2015" name="ISME J.">
        <title>Draft Genome Sequence of Streptomyces incarnatus NRRL8089, which Produces the Nucleoside Antibiotic Sinefungin.</title>
        <authorList>
            <person name="Oshima K."/>
            <person name="Hattori M."/>
            <person name="Shimizu H."/>
            <person name="Fukuda K."/>
            <person name="Nemoto M."/>
            <person name="Inagaki K."/>
            <person name="Tamura T."/>
        </authorList>
    </citation>
    <scope>NUCLEOTIDE SEQUENCE</scope>
    <source>
        <strain evidence="3">FACHB-1277</strain>
    </source>
</reference>
<dbReference type="SUPFAM" id="SSF55811">
    <property type="entry name" value="Nudix"/>
    <property type="match status" value="1"/>
</dbReference>
<feature type="domain" description="Nudix hydrolase" evidence="2">
    <location>
        <begin position="6"/>
        <end position="125"/>
    </location>
</feature>
<dbReference type="AlphaFoldDB" id="A0A926Z5U0"/>
<keyword evidence="1 3" id="KW-0378">Hydrolase</keyword>
<proteinExistence type="predicted"/>
<comment type="caution">
    <text evidence="3">The sequence shown here is derived from an EMBL/GenBank/DDBJ whole genome shotgun (WGS) entry which is preliminary data.</text>
</comment>
<dbReference type="Gene3D" id="3.90.79.10">
    <property type="entry name" value="Nucleoside Triphosphate Pyrophosphohydrolase"/>
    <property type="match status" value="1"/>
</dbReference>
<keyword evidence="4" id="KW-1185">Reference proteome</keyword>
<evidence type="ECO:0000313" key="3">
    <source>
        <dbReference type="EMBL" id="MBD2149962.1"/>
    </source>
</evidence>
<accession>A0A926Z5U0</accession>
<dbReference type="GO" id="GO:0016787">
    <property type="term" value="F:hydrolase activity"/>
    <property type="evidence" value="ECO:0007669"/>
    <property type="project" value="UniProtKB-KW"/>
</dbReference>
<reference evidence="3" key="2">
    <citation type="submission" date="2020-08" db="EMBL/GenBank/DDBJ databases">
        <authorList>
            <person name="Chen M."/>
            <person name="Teng W."/>
            <person name="Zhao L."/>
            <person name="Hu C."/>
            <person name="Zhou Y."/>
            <person name="Han B."/>
            <person name="Song L."/>
            <person name="Shu W."/>
        </authorList>
    </citation>
    <scope>NUCLEOTIDE SEQUENCE</scope>
    <source>
        <strain evidence="3">FACHB-1277</strain>
    </source>
</reference>